<feature type="region of interest" description="Disordered" evidence="1">
    <location>
        <begin position="35"/>
        <end position="77"/>
    </location>
</feature>
<reference evidence="2" key="1">
    <citation type="journal article" date="2017" name="Nature">
        <title>The sunflower genome provides insights into oil metabolism, flowering and Asterid evolution.</title>
        <authorList>
            <person name="Badouin H."/>
            <person name="Gouzy J."/>
            <person name="Grassa C.J."/>
            <person name="Murat F."/>
            <person name="Staton S.E."/>
            <person name="Cottret L."/>
            <person name="Lelandais-Briere C."/>
            <person name="Owens G.L."/>
            <person name="Carrere S."/>
            <person name="Mayjonade B."/>
            <person name="Legrand L."/>
            <person name="Gill N."/>
            <person name="Kane N.C."/>
            <person name="Bowers J.E."/>
            <person name="Hubner S."/>
            <person name="Bellec A."/>
            <person name="Berard A."/>
            <person name="Berges H."/>
            <person name="Blanchet N."/>
            <person name="Boniface M.C."/>
            <person name="Brunel D."/>
            <person name="Catrice O."/>
            <person name="Chaidir N."/>
            <person name="Claudel C."/>
            <person name="Donnadieu C."/>
            <person name="Faraut T."/>
            <person name="Fievet G."/>
            <person name="Helmstetter N."/>
            <person name="King M."/>
            <person name="Knapp S.J."/>
            <person name="Lai Z."/>
            <person name="Le Paslier M.C."/>
            <person name="Lippi Y."/>
            <person name="Lorenzon L."/>
            <person name="Mandel J.R."/>
            <person name="Marage G."/>
            <person name="Marchand G."/>
            <person name="Marquand E."/>
            <person name="Bret-Mestries E."/>
            <person name="Morien E."/>
            <person name="Nambeesan S."/>
            <person name="Nguyen T."/>
            <person name="Pegot-Espagnet P."/>
            <person name="Pouilly N."/>
            <person name="Raftis F."/>
            <person name="Sallet E."/>
            <person name="Schiex T."/>
            <person name="Thomas J."/>
            <person name="Vandecasteele C."/>
            <person name="Vares D."/>
            <person name="Vear F."/>
            <person name="Vautrin S."/>
            <person name="Crespi M."/>
            <person name="Mangin B."/>
            <person name="Burke J.M."/>
            <person name="Salse J."/>
            <person name="Munos S."/>
            <person name="Vincourt P."/>
            <person name="Rieseberg L.H."/>
            <person name="Langlade N.B."/>
        </authorList>
    </citation>
    <scope>NUCLEOTIDE SEQUENCE</scope>
    <source>
        <tissue evidence="2">Leaves</tissue>
    </source>
</reference>
<evidence type="ECO:0000313" key="2">
    <source>
        <dbReference type="EMBL" id="KAF5805660.1"/>
    </source>
</evidence>
<organism evidence="2 3">
    <name type="scientific">Helianthus annuus</name>
    <name type="common">Common sunflower</name>
    <dbReference type="NCBI Taxonomy" id="4232"/>
    <lineage>
        <taxon>Eukaryota</taxon>
        <taxon>Viridiplantae</taxon>
        <taxon>Streptophyta</taxon>
        <taxon>Embryophyta</taxon>
        <taxon>Tracheophyta</taxon>
        <taxon>Spermatophyta</taxon>
        <taxon>Magnoliopsida</taxon>
        <taxon>eudicotyledons</taxon>
        <taxon>Gunneridae</taxon>
        <taxon>Pentapetalae</taxon>
        <taxon>asterids</taxon>
        <taxon>campanulids</taxon>
        <taxon>Asterales</taxon>
        <taxon>Asteraceae</taxon>
        <taxon>Asteroideae</taxon>
        <taxon>Heliantheae alliance</taxon>
        <taxon>Heliantheae</taxon>
        <taxon>Helianthus</taxon>
    </lineage>
</organism>
<evidence type="ECO:0000313" key="3">
    <source>
        <dbReference type="Proteomes" id="UP000215914"/>
    </source>
</evidence>
<dbReference type="EMBL" id="MNCJ02000320">
    <property type="protein sequence ID" value="KAF5805660.1"/>
    <property type="molecule type" value="Genomic_DNA"/>
</dbReference>
<keyword evidence="3" id="KW-1185">Reference proteome</keyword>
<gene>
    <name evidence="2" type="ORF">HanXRQr2_Chr05g0212001</name>
</gene>
<evidence type="ECO:0000256" key="1">
    <source>
        <dbReference type="SAM" id="MobiDB-lite"/>
    </source>
</evidence>
<accession>A0A9K3J0X6</accession>
<name>A0A9K3J0X6_HELAN</name>
<protein>
    <submittedName>
        <fullName evidence="2">Uncharacterized protein</fullName>
    </submittedName>
</protein>
<comment type="caution">
    <text evidence="2">The sequence shown here is derived from an EMBL/GenBank/DDBJ whole genome shotgun (WGS) entry which is preliminary data.</text>
</comment>
<dbReference type="Gramene" id="mRNA:HanXRQr2_Chr05g0212001">
    <property type="protein sequence ID" value="CDS:HanXRQr2_Chr05g0212001.1"/>
    <property type="gene ID" value="HanXRQr2_Chr05g0212001"/>
</dbReference>
<feature type="compositionally biased region" description="Polar residues" evidence="1">
    <location>
        <begin position="55"/>
        <end position="67"/>
    </location>
</feature>
<dbReference type="Proteomes" id="UP000215914">
    <property type="component" value="Unassembled WGS sequence"/>
</dbReference>
<reference evidence="2" key="2">
    <citation type="submission" date="2020-06" db="EMBL/GenBank/DDBJ databases">
        <title>Helianthus annuus Genome sequencing and assembly Release 2.</title>
        <authorList>
            <person name="Gouzy J."/>
            <person name="Langlade N."/>
            <person name="Munos S."/>
        </authorList>
    </citation>
    <scope>NUCLEOTIDE SEQUENCE</scope>
    <source>
        <tissue evidence="2">Leaves</tissue>
    </source>
</reference>
<dbReference type="AlphaFoldDB" id="A0A9K3J0X6"/>
<proteinExistence type="predicted"/>
<sequence length="251" mass="27681">MEGKTPRDQLYVATSPLSFGDANTGLVTGGDVDMLCPLSPKEVGPSPPGKIPTGVDSSNISRPSPRQTEGGDSASSSPLWYETEAVLVCWELGVSDNAIDVDLAEALEKYVPDWSMTNKDRIADALSAKMSLFHIGTPTKHFHYRKMSGLELGNALMLNQAQSNSLVVETYKRWVESESSCRRFEREVAVLKKQEGMGTKVKQEIALLHASVGRLKEQVLEMKEIGKASQASLQLRMTRGTKLRRTWKLQI</sequence>